<dbReference type="PROSITE" id="PS50405">
    <property type="entry name" value="GST_CTER"/>
    <property type="match status" value="1"/>
</dbReference>
<dbReference type="Pfam" id="PF02798">
    <property type="entry name" value="GST_N"/>
    <property type="match status" value="1"/>
</dbReference>
<dbReference type="AlphaFoldDB" id="A0A0C9RHL8"/>
<evidence type="ECO:0000313" key="8">
    <source>
        <dbReference type="EMBL" id="JAG76198.1"/>
    </source>
</evidence>
<evidence type="ECO:0000256" key="1">
    <source>
        <dbReference type="ARBA" id="ARBA00011738"/>
    </source>
</evidence>
<dbReference type="SUPFAM" id="SSF52833">
    <property type="entry name" value="Thioredoxin-like"/>
    <property type="match status" value="1"/>
</dbReference>
<dbReference type="PROSITE" id="PS50404">
    <property type="entry name" value="GST_NTER"/>
    <property type="match status" value="1"/>
</dbReference>
<accession>A0A9R1T5Q2</accession>
<dbReference type="InterPro" id="IPR050213">
    <property type="entry name" value="GST_superfamily"/>
</dbReference>
<dbReference type="CDD" id="cd03039">
    <property type="entry name" value="GST_N_Sigma_like"/>
    <property type="match status" value="1"/>
</dbReference>
<evidence type="ECO:0000313" key="9">
    <source>
        <dbReference type="Proteomes" id="UP000694866"/>
    </source>
</evidence>
<dbReference type="CDD" id="cd03192">
    <property type="entry name" value="GST_C_Sigma_like"/>
    <property type="match status" value="1"/>
</dbReference>
<dbReference type="GO" id="GO:0006749">
    <property type="term" value="P:glutathione metabolic process"/>
    <property type="evidence" value="ECO:0007669"/>
    <property type="project" value="TreeGrafter"/>
</dbReference>
<dbReference type="Proteomes" id="UP000694866">
    <property type="component" value="Unplaced"/>
</dbReference>
<organism evidence="8">
    <name type="scientific">Fopius arisanus</name>
    <dbReference type="NCBI Taxonomy" id="64838"/>
    <lineage>
        <taxon>Eukaryota</taxon>
        <taxon>Metazoa</taxon>
        <taxon>Ecdysozoa</taxon>
        <taxon>Arthropoda</taxon>
        <taxon>Hexapoda</taxon>
        <taxon>Insecta</taxon>
        <taxon>Pterygota</taxon>
        <taxon>Neoptera</taxon>
        <taxon>Endopterygota</taxon>
        <taxon>Hymenoptera</taxon>
        <taxon>Apocrita</taxon>
        <taxon>Ichneumonoidea</taxon>
        <taxon>Braconidae</taxon>
        <taxon>Opiinae</taxon>
        <taxon>Fopius</taxon>
    </lineage>
</organism>
<dbReference type="FunFam" id="3.40.30.10:FF:000035">
    <property type="entry name" value="hematopoietic prostaglandin D synthase"/>
    <property type="match status" value="1"/>
</dbReference>
<dbReference type="PANTHER" id="PTHR11571:SF224">
    <property type="entry name" value="HEMATOPOIETIC PROSTAGLANDIN D SYNTHASE"/>
    <property type="match status" value="1"/>
</dbReference>
<dbReference type="KEGG" id="fas:105266713"/>
<evidence type="ECO:0000256" key="3">
    <source>
        <dbReference type="ARBA" id="ARBA00022679"/>
    </source>
</evidence>
<dbReference type="PANTHER" id="PTHR11571">
    <property type="entry name" value="GLUTATHIONE S-TRANSFERASE"/>
    <property type="match status" value="1"/>
</dbReference>
<dbReference type="SFLD" id="SFLDG01205">
    <property type="entry name" value="AMPS.1"/>
    <property type="match status" value="1"/>
</dbReference>
<feature type="domain" description="GST N-terminal" evidence="6">
    <location>
        <begin position="2"/>
        <end position="81"/>
    </location>
</feature>
<dbReference type="InterPro" id="IPR010987">
    <property type="entry name" value="Glutathione-S-Trfase_C-like"/>
</dbReference>
<protein>
    <recommendedName>
        <fullName evidence="2">glutathione transferase</fullName>
        <ecNumber evidence="2">2.5.1.18</ecNumber>
    </recommendedName>
</protein>
<proteinExistence type="inferred from homology"/>
<dbReference type="CTD" id="100124012"/>
<dbReference type="InterPro" id="IPR004045">
    <property type="entry name" value="Glutathione_S-Trfase_N"/>
</dbReference>
<comment type="similarity">
    <text evidence="4">Belongs to the GST superfamily. Sigma family.</text>
</comment>
<dbReference type="RefSeq" id="XP_011303377.1">
    <property type="nucleotide sequence ID" value="XM_011305075.1"/>
</dbReference>
<dbReference type="FunFam" id="1.20.1050.10:FF:000030">
    <property type="entry name" value="Glutathione S-transferase S1"/>
    <property type="match status" value="1"/>
</dbReference>
<comment type="subunit">
    <text evidence="1">Homodimer.</text>
</comment>
<feature type="domain" description="GST C-terminal" evidence="7">
    <location>
        <begin position="83"/>
        <end position="205"/>
    </location>
</feature>
<accession>A0A0C9RHL8</accession>
<reference evidence="10" key="2">
    <citation type="submission" date="2025-04" db="UniProtKB">
        <authorList>
            <consortium name="RefSeq"/>
        </authorList>
    </citation>
    <scope>IDENTIFICATION</scope>
    <source>
        <strain evidence="10">USDA-PBARC FA_bdor</strain>
        <tissue evidence="10">Whole organism</tissue>
    </source>
</reference>
<evidence type="ECO:0000313" key="10">
    <source>
        <dbReference type="RefSeq" id="XP_011303377.1"/>
    </source>
</evidence>
<evidence type="ECO:0000256" key="2">
    <source>
        <dbReference type="ARBA" id="ARBA00012452"/>
    </source>
</evidence>
<dbReference type="EMBL" id="GBYB01006431">
    <property type="protein sequence ID" value="JAG76198.1"/>
    <property type="molecule type" value="Transcribed_RNA"/>
</dbReference>
<dbReference type="EC" id="2.5.1.18" evidence="2"/>
<dbReference type="GO" id="GO:0004602">
    <property type="term" value="F:glutathione peroxidase activity"/>
    <property type="evidence" value="ECO:0007669"/>
    <property type="project" value="UniProtKB-ARBA"/>
</dbReference>
<dbReference type="OrthoDB" id="414243at2759"/>
<evidence type="ECO:0000259" key="6">
    <source>
        <dbReference type="PROSITE" id="PS50404"/>
    </source>
</evidence>
<reference evidence="8" key="1">
    <citation type="submission" date="2015-01" db="EMBL/GenBank/DDBJ databases">
        <title>Transcriptome Assembly of Fopius arisanus.</title>
        <authorList>
            <person name="Geib S."/>
        </authorList>
    </citation>
    <scope>NUCLEOTIDE SEQUENCE</scope>
</reference>
<comment type="catalytic activity">
    <reaction evidence="5">
        <text>RX + glutathione = an S-substituted glutathione + a halide anion + H(+)</text>
        <dbReference type="Rhea" id="RHEA:16437"/>
        <dbReference type="ChEBI" id="CHEBI:15378"/>
        <dbReference type="ChEBI" id="CHEBI:16042"/>
        <dbReference type="ChEBI" id="CHEBI:17792"/>
        <dbReference type="ChEBI" id="CHEBI:57925"/>
        <dbReference type="ChEBI" id="CHEBI:90779"/>
        <dbReference type="EC" id="2.5.1.18"/>
    </reaction>
</comment>
<dbReference type="SUPFAM" id="SSF47616">
    <property type="entry name" value="GST C-terminal domain-like"/>
    <property type="match status" value="1"/>
</dbReference>
<dbReference type="InterPro" id="IPR036282">
    <property type="entry name" value="Glutathione-S-Trfase_C_sf"/>
</dbReference>
<evidence type="ECO:0000256" key="4">
    <source>
        <dbReference type="ARBA" id="ARBA00038317"/>
    </source>
</evidence>
<dbReference type="SFLD" id="SFLDS00019">
    <property type="entry name" value="Glutathione_Transferase_(cytos"/>
    <property type="match status" value="1"/>
</dbReference>
<evidence type="ECO:0000256" key="5">
    <source>
        <dbReference type="ARBA" id="ARBA00047960"/>
    </source>
</evidence>
<dbReference type="SFLD" id="SFLDG00363">
    <property type="entry name" value="AMPS_(cytGST):_Alpha-__Mu-__Pi"/>
    <property type="match status" value="1"/>
</dbReference>
<dbReference type="Pfam" id="PF14497">
    <property type="entry name" value="GST_C_3"/>
    <property type="match status" value="1"/>
</dbReference>
<dbReference type="InterPro" id="IPR004046">
    <property type="entry name" value="GST_C"/>
</dbReference>
<dbReference type="Gene3D" id="1.20.1050.10">
    <property type="match status" value="1"/>
</dbReference>
<evidence type="ECO:0000259" key="7">
    <source>
        <dbReference type="PROSITE" id="PS50405"/>
    </source>
</evidence>
<dbReference type="InterPro" id="IPR036249">
    <property type="entry name" value="Thioredoxin-like_sf"/>
</dbReference>
<sequence>MPQYRLTYFNVMGLGEPIRFLLSYGGHDFEDIRVDDRVNVWPKMKPSTPFGQLPVLEIDGKMFAQALPICRYLAKPLDLIGKTDLDALQIDAVAAGLHDLRKQVALFYREEDPVLRAKKKEETLKSVVPFYLNKLEELAKNNGGYFHGGQLSYADIFFTAIHDSLANACGIDITEGRPNLKSIIKKVLDIPNIKKWVENRPKLEF</sequence>
<keyword evidence="3" id="KW-0808">Transferase</keyword>
<dbReference type="GO" id="GO:0004364">
    <property type="term" value="F:glutathione transferase activity"/>
    <property type="evidence" value="ECO:0007669"/>
    <property type="project" value="UniProtKB-EC"/>
</dbReference>
<keyword evidence="9" id="KW-1185">Reference proteome</keyword>
<gene>
    <name evidence="8" type="primary">GST1_5</name>
    <name evidence="10" type="synonym">LOC105266713</name>
    <name evidence="8" type="ORF">g.7720</name>
</gene>
<dbReference type="InterPro" id="IPR040079">
    <property type="entry name" value="Glutathione_S-Trfase"/>
</dbReference>
<name>A0A0C9RHL8_9HYME</name>
<dbReference type="GeneID" id="105266713"/>
<dbReference type="Gene3D" id="3.40.30.10">
    <property type="entry name" value="Glutaredoxin"/>
    <property type="match status" value="1"/>
</dbReference>